<proteinExistence type="predicted"/>
<reference evidence="1" key="1">
    <citation type="submission" date="2012-09" db="EMBL/GenBank/DDBJ databases">
        <title>Metagenomic Characterization of a Microbial Community in Wastewater Detects High Levels of Antibiotic Resistance.</title>
        <authorList>
            <person name="Abrams M."/>
            <person name="Caldwell A."/>
            <person name="Vandaei E."/>
            <person name="Lee W."/>
            <person name="Perrott J."/>
            <person name="Khan S.Y."/>
            <person name="Ta J."/>
            <person name="Romero D."/>
            <person name="Nguyen V."/>
            <person name="Pourmand N."/>
            <person name="Ouverney C.C."/>
        </authorList>
    </citation>
    <scope>NUCLEOTIDE SEQUENCE</scope>
</reference>
<sequence>MISSRTQHCERFTLAIDARAKTMTDSICSLLQKTAKLPPVVPSLCM</sequence>
<protein>
    <submittedName>
        <fullName evidence="1">Uncharacterized protein</fullName>
    </submittedName>
</protein>
<organism evidence="1">
    <name type="scientific">uncultured bacterium A1Q1_fos_1050</name>
    <dbReference type="NCBI Taxonomy" id="1256538"/>
    <lineage>
        <taxon>Bacteria</taxon>
        <taxon>environmental samples</taxon>
    </lineage>
</organism>
<name>L7VPY0_9BACT</name>
<evidence type="ECO:0000313" key="1">
    <source>
        <dbReference type="EMBL" id="AGC70942.1"/>
    </source>
</evidence>
<dbReference type="EMBL" id="JX649857">
    <property type="protein sequence ID" value="AGC70942.1"/>
    <property type="molecule type" value="Genomic_DNA"/>
</dbReference>
<dbReference type="AlphaFoldDB" id="L7VPY0"/>
<accession>L7VPY0</accession>